<dbReference type="RefSeq" id="YP_010766526.1">
    <property type="nucleotide sequence ID" value="NC_073679.1"/>
</dbReference>
<organism evidence="1 2">
    <name type="scientific">Pseudomonas phage Kremar</name>
    <dbReference type="NCBI Taxonomy" id="2928831"/>
    <lineage>
        <taxon>Viruses</taxon>
        <taxon>Duplodnaviria</taxon>
        <taxon>Heunggongvirae</taxon>
        <taxon>Uroviricota</taxon>
        <taxon>Caudoviricetes</taxon>
        <taxon>Vandenendeviridae</taxon>
        <taxon>Gorskivirinae</taxon>
        <taxon>Kremarvirus</taxon>
        <taxon>Kremarvirus kremar</taxon>
    </lineage>
</organism>
<protein>
    <submittedName>
        <fullName evidence="1">Uncharacterized protein</fullName>
    </submittedName>
</protein>
<accession>A0AAE9GV12</accession>
<dbReference type="GeneID" id="80266205"/>
<evidence type="ECO:0000313" key="2">
    <source>
        <dbReference type="Proteomes" id="UP000831298"/>
    </source>
</evidence>
<keyword evidence="2" id="KW-1185">Reference proteome</keyword>
<reference evidence="1 2" key="1">
    <citation type="submission" date="2022-02" db="EMBL/GenBank/DDBJ databases">
        <authorList>
            <person name="Gylling M."/>
        </authorList>
    </citation>
    <scope>NUCLEOTIDE SEQUENCE [LARGE SCALE GENOMIC DNA]</scope>
</reference>
<name>A0AAE9GV12_9CAUD</name>
<dbReference type="KEGG" id="vg:80266205"/>
<dbReference type="EMBL" id="OM982620">
    <property type="protein sequence ID" value="UOL48570.1"/>
    <property type="molecule type" value="Genomic_DNA"/>
</dbReference>
<proteinExistence type="predicted"/>
<sequence>MSIVVKLKPLYIIAGGSDGYTYVQYTFDRERAQKEIDENTDYQGMDSGPDAIMVPETMTYADLGITYPLEDEDEDEDE</sequence>
<dbReference type="Proteomes" id="UP000831298">
    <property type="component" value="Segment"/>
</dbReference>
<evidence type="ECO:0000313" key="1">
    <source>
        <dbReference type="EMBL" id="UOL48570.1"/>
    </source>
</evidence>